<evidence type="ECO:0000313" key="2">
    <source>
        <dbReference type="EMBL" id="MCQ1529474.1"/>
    </source>
</evidence>
<sequence length="652" mass="74965">MTDASPFKKAIIDSKAGTPYTTAGSGKQLSWSLIMEADEDYGKEKLQRTVRGILTDIVENGFDQELLESVFNSYEMTIRDDVISKDKGLRNIITATDAWLYDESFEEAFSKNAQIGKLRAKSNDKYFEQIIQKYFLENNHSSLVVLKPKVGLQEKLAEDSKNKFAELKAGLSQEKMNAIIKENQDFLKWQEKTIQERKAAENNLAGLKKETEDIPTIIKEINGVKALNHSIFTNGIGYIHFYYDTKKVSQDRLMYLILLTKLLGRVDTASYGSSKLDNMVKTYTGGIDFGIYAYEDSKKHGEYYPKLQVSMSILKENLEKGFALLGEIKNNSKFSNKEELHKLIRQIKSYNKFELENNPLSYAASQALSCLSPKEKYNSLSSIPFYMFISDIDANFELKADEIIRNLEEVSKIAFDKENLIVSYTGGENDFLQFEKTLENFITELKINNLPKQEYEFECSEKNQAYTSPVNVQYITKAGDFKKLGYEESGKLAVLNRIIDKYLFEEIRLKGGAYGEGAWIDESTIVFYSFDDPDLKETINVFNNAGLFLKSFNPSREEMNNYIYKSIEYIDFELEPKNKGWVWDRMYITGKTKQDIQKYRDEIFDTKAEDIRNYAELIDEIMKQNNLCVIGNGLKLKAEESMFDSISDALNK</sequence>
<comment type="caution">
    <text evidence="2">The sequence shown here is derived from an EMBL/GenBank/DDBJ whole genome shotgun (WGS) entry which is preliminary data.</text>
</comment>
<keyword evidence="3" id="KW-1185">Reference proteome</keyword>
<reference evidence="2 3" key="1">
    <citation type="submission" date="2021-10" db="EMBL/GenBank/DDBJ databases">
        <title>Lutispora strain m25 sp. nov., a thermophilic, non-spore-forming bacterium isolated from a lab-scale methanogenic bioreactor digesting anaerobic sludge.</title>
        <authorList>
            <person name="El Houari A."/>
            <person name="Mcdonald J."/>
        </authorList>
    </citation>
    <scope>NUCLEOTIDE SEQUENCE [LARGE SCALE GENOMIC DNA]</scope>
    <source>
        <strain evidence="3">m25</strain>
    </source>
</reference>
<feature type="domain" description="Peptidase M16C associated" evidence="1">
    <location>
        <begin position="146"/>
        <end position="392"/>
    </location>
</feature>
<organism evidence="2 3">
    <name type="scientific">Lutispora saccharofermentans</name>
    <dbReference type="NCBI Taxonomy" id="3024236"/>
    <lineage>
        <taxon>Bacteria</taxon>
        <taxon>Bacillati</taxon>
        <taxon>Bacillota</taxon>
        <taxon>Clostridia</taxon>
        <taxon>Lutisporales</taxon>
        <taxon>Lutisporaceae</taxon>
        <taxon>Lutispora</taxon>
    </lineage>
</organism>
<dbReference type="Gene3D" id="3.30.830.10">
    <property type="entry name" value="Metalloenzyme, LuxS/M16 peptidase-like"/>
    <property type="match status" value="3"/>
</dbReference>
<accession>A0ABT1NFU8</accession>
<dbReference type="Pfam" id="PF22516">
    <property type="entry name" value="PreP_C"/>
    <property type="match status" value="1"/>
</dbReference>
<gene>
    <name evidence="2" type="ORF">LJD61_07885</name>
</gene>
<dbReference type="SUPFAM" id="SSF63411">
    <property type="entry name" value="LuxS/MPP-like metallohydrolase"/>
    <property type="match status" value="3"/>
</dbReference>
<dbReference type="SMART" id="SM01264">
    <property type="entry name" value="M16C_associated"/>
    <property type="match status" value="1"/>
</dbReference>
<dbReference type="RefSeq" id="WP_255226991.1">
    <property type="nucleotide sequence ID" value="NZ_JAJEKE010000005.1"/>
</dbReference>
<dbReference type="PANTHER" id="PTHR43016:SF13">
    <property type="entry name" value="PRESEQUENCE PROTEASE, MITOCHONDRIAL"/>
    <property type="match status" value="1"/>
</dbReference>
<dbReference type="InterPro" id="IPR055130">
    <property type="entry name" value="PreP_C"/>
</dbReference>
<dbReference type="EMBL" id="JAJEKE010000005">
    <property type="protein sequence ID" value="MCQ1529474.1"/>
    <property type="molecule type" value="Genomic_DNA"/>
</dbReference>
<dbReference type="PANTHER" id="PTHR43016">
    <property type="entry name" value="PRESEQUENCE PROTEASE"/>
    <property type="match status" value="1"/>
</dbReference>
<dbReference type="InterPro" id="IPR013578">
    <property type="entry name" value="Peptidase_M16C_assoc"/>
</dbReference>
<protein>
    <recommendedName>
        <fullName evidence="1">Peptidase M16C associated domain-containing protein</fullName>
    </recommendedName>
</protein>
<name>A0ABT1NFU8_9FIRM</name>
<proteinExistence type="predicted"/>
<evidence type="ECO:0000313" key="3">
    <source>
        <dbReference type="Proteomes" id="UP001651880"/>
    </source>
</evidence>
<dbReference type="Pfam" id="PF08367">
    <property type="entry name" value="M16C_assoc"/>
    <property type="match status" value="1"/>
</dbReference>
<evidence type="ECO:0000259" key="1">
    <source>
        <dbReference type="SMART" id="SM01264"/>
    </source>
</evidence>
<dbReference type="InterPro" id="IPR011249">
    <property type="entry name" value="Metalloenz_LuxS/M16"/>
</dbReference>
<dbReference type="Proteomes" id="UP001651880">
    <property type="component" value="Unassembled WGS sequence"/>
</dbReference>